<feature type="binding site" evidence="8">
    <location>
        <position position="37"/>
    </location>
    <ligand>
        <name>[4Fe-4S] cluster</name>
        <dbReference type="ChEBI" id="CHEBI:49883"/>
        <note>4Fe-4S-S-AdoMet</note>
    </ligand>
</feature>
<comment type="function">
    <text evidence="8">Catalyzes the cross-linking of a glutamate residue and a tyrosine residue in the PqqA protein as part of the biosynthesis of pyrroloquinoline quinone (PQQ).</text>
</comment>
<dbReference type="InterPro" id="IPR000385">
    <property type="entry name" value="MoaA_NifB_PqqE_Fe-S-bd_CS"/>
</dbReference>
<dbReference type="HAMAP" id="MF_00660">
    <property type="entry name" value="PqqE"/>
    <property type="match status" value="1"/>
</dbReference>
<dbReference type="SFLD" id="SFLDF00280">
    <property type="entry name" value="coenzyme_PQQ_synthesis_protein"/>
    <property type="match status" value="1"/>
</dbReference>
<dbReference type="PROSITE" id="PS01305">
    <property type="entry name" value="MOAA_NIFB_PQQE"/>
    <property type="match status" value="1"/>
</dbReference>
<dbReference type="SFLD" id="SFLDS00029">
    <property type="entry name" value="Radical_SAM"/>
    <property type="match status" value="1"/>
</dbReference>
<keyword evidence="6 8" id="KW-0408">Iron</keyword>
<protein>
    <recommendedName>
        <fullName evidence="8">PqqA peptide cyclase</fullName>
        <ecNumber evidence="8">1.21.98.4</ecNumber>
    </recommendedName>
    <alternativeName>
        <fullName evidence="8">Coenzyme PQQ synthesis protein E</fullName>
    </alternativeName>
</protein>
<feature type="domain" description="Radical SAM core" evidence="9">
    <location>
        <begin position="16"/>
        <end position="234"/>
    </location>
</feature>
<dbReference type="InterPro" id="IPR006638">
    <property type="entry name" value="Elp3/MiaA/NifB-like_rSAM"/>
</dbReference>
<feature type="binding site" evidence="8">
    <location>
        <position position="30"/>
    </location>
    <ligand>
        <name>[4Fe-4S] cluster</name>
        <dbReference type="ChEBI" id="CHEBI:49883"/>
        <note>4Fe-4S-S-AdoMet</note>
    </ligand>
</feature>
<dbReference type="Pfam" id="PF04055">
    <property type="entry name" value="Radical_SAM"/>
    <property type="match status" value="1"/>
</dbReference>
<evidence type="ECO:0000256" key="7">
    <source>
        <dbReference type="ARBA" id="ARBA00023014"/>
    </source>
</evidence>
<evidence type="ECO:0000256" key="1">
    <source>
        <dbReference type="ARBA" id="ARBA00022485"/>
    </source>
</evidence>
<dbReference type="InterPro" id="IPR007197">
    <property type="entry name" value="rSAM"/>
</dbReference>
<keyword evidence="7 8" id="KW-0411">Iron-sulfur</keyword>
<comment type="caution">
    <text evidence="10">The sequence shown here is derived from an EMBL/GenBank/DDBJ whole genome shotgun (WGS) entry which is preliminary data.</text>
</comment>
<evidence type="ECO:0000313" key="11">
    <source>
        <dbReference type="Proteomes" id="UP000284908"/>
    </source>
</evidence>
<evidence type="ECO:0000256" key="5">
    <source>
        <dbReference type="ARBA" id="ARBA00023002"/>
    </source>
</evidence>
<dbReference type="Proteomes" id="UP000284908">
    <property type="component" value="Unassembled WGS sequence"/>
</dbReference>
<dbReference type="GO" id="GO:0032324">
    <property type="term" value="P:molybdopterin cofactor biosynthetic process"/>
    <property type="evidence" value="ECO:0007669"/>
    <property type="project" value="UniProtKB-ARBA"/>
</dbReference>
<dbReference type="InterPro" id="IPR017200">
    <property type="entry name" value="PqqE-like"/>
</dbReference>
<dbReference type="UniPathway" id="UPA00539"/>
<comment type="catalytic activity">
    <reaction evidence="8">
        <text>[PQQ precursor protein] + S-adenosyl-L-methionine = E-Y cross-linked-[PQQ precursor protein] + 5'-deoxyadenosine + L-methionine + H(+)</text>
        <dbReference type="Rhea" id="RHEA:56836"/>
        <dbReference type="Rhea" id="RHEA-COMP:14800"/>
        <dbReference type="Rhea" id="RHEA-COMP:14801"/>
        <dbReference type="ChEBI" id="CHEBI:15378"/>
        <dbReference type="ChEBI" id="CHEBI:17319"/>
        <dbReference type="ChEBI" id="CHEBI:57844"/>
        <dbReference type="ChEBI" id="CHEBI:59789"/>
        <dbReference type="ChEBI" id="CHEBI:141026"/>
        <dbReference type="ChEBI" id="CHEBI:141027"/>
        <dbReference type="EC" id="1.21.98.4"/>
    </reaction>
</comment>
<dbReference type="InterPro" id="IPR023885">
    <property type="entry name" value="4Fe4S-binding_SPASM_dom"/>
</dbReference>
<dbReference type="InterPro" id="IPR058240">
    <property type="entry name" value="rSAM_sf"/>
</dbReference>
<evidence type="ECO:0000256" key="2">
    <source>
        <dbReference type="ARBA" id="ARBA00022691"/>
    </source>
</evidence>
<dbReference type="PROSITE" id="PS51918">
    <property type="entry name" value="RADICAL_SAM"/>
    <property type="match status" value="1"/>
</dbReference>
<dbReference type="GO" id="GO:0016491">
    <property type="term" value="F:oxidoreductase activity"/>
    <property type="evidence" value="ECO:0007669"/>
    <property type="project" value="UniProtKB-KW"/>
</dbReference>
<keyword evidence="11" id="KW-1185">Reference proteome</keyword>
<dbReference type="SFLD" id="SFLDG01386">
    <property type="entry name" value="main_SPASM_domain-containing"/>
    <property type="match status" value="1"/>
</dbReference>
<dbReference type="GO" id="GO:0009975">
    <property type="term" value="F:cyclase activity"/>
    <property type="evidence" value="ECO:0007669"/>
    <property type="project" value="UniProtKB-UniRule"/>
</dbReference>
<dbReference type="InterPro" id="IPR050377">
    <property type="entry name" value="Radical_SAM_PqqE_MftC-like"/>
</dbReference>
<accession>A0A419N211</accession>
<sequence>MHKSGLPSVNLLRPAVKPPLWLLAELTYRCPLQCPYCSNPLDFAKQKKELTTAQWLKVFEEAREMGAVQIGFSGGEPLVRKDLPELIRAARDLGFYTNLITSGIGLTEKKIDAFAQAGLDHIQISFQASDEELNAALAGNAKAFQQKLAMAKAVKAHGYPMVLNFVLHRHNIDQINKIIDLSIELEADDVELATCQFYGWAQLNREGLLPTREQIARAEDVVHQYREKMVGTGNLANLLFVTPDYYEERPKGCMGGWGAIFLSVTPEGMALPCHSARQLPVEFPSVLENTLQEIWYDSFGFNKYRGFDWMPEPCRSCSEKEKDFGGCRCQAFMLTGNADNADPVCSKSEHHGMILAAREQANCTNIQINQLQFRNRANSQLIFKG</sequence>
<dbReference type="GO" id="GO:0051539">
    <property type="term" value="F:4 iron, 4 sulfur cluster binding"/>
    <property type="evidence" value="ECO:0007669"/>
    <property type="project" value="UniProtKB-KW"/>
</dbReference>
<dbReference type="SFLD" id="SFLDG01067">
    <property type="entry name" value="SPASM/twitch_domain_containing"/>
    <property type="match status" value="1"/>
</dbReference>
<proteinExistence type="inferred from homology"/>
<keyword evidence="2 8" id="KW-0949">S-adenosyl-L-methionine</keyword>
<name>A0A419N211_9GAMM</name>
<gene>
    <name evidence="8 10" type="primary">pqqE</name>
    <name evidence="10" type="ORF">D6C13_24240</name>
</gene>
<dbReference type="InterPro" id="IPR013785">
    <property type="entry name" value="Aldolase_TIM"/>
</dbReference>
<dbReference type="AlphaFoldDB" id="A0A419N211"/>
<dbReference type="CDD" id="cd21119">
    <property type="entry name" value="SPASM_PqqE"/>
    <property type="match status" value="1"/>
</dbReference>
<dbReference type="OrthoDB" id="9792276at2"/>
<evidence type="ECO:0000256" key="3">
    <source>
        <dbReference type="ARBA" id="ARBA00022723"/>
    </source>
</evidence>
<comment type="cofactor">
    <cofactor evidence="8">
        <name>[4Fe-4S] cluster</name>
        <dbReference type="ChEBI" id="CHEBI:49883"/>
    </cofactor>
    <text evidence="8">Binds 1 [4Fe-4S] cluster. The cluster is coordinated with 3 cysteines and an exchangeable S-adenosyl-L-methionine.</text>
</comment>
<dbReference type="PANTHER" id="PTHR11228:SF7">
    <property type="entry name" value="PQQA PEPTIDE CYCLASE"/>
    <property type="match status" value="1"/>
</dbReference>
<dbReference type="PANTHER" id="PTHR11228">
    <property type="entry name" value="RADICAL SAM DOMAIN PROTEIN"/>
    <property type="match status" value="1"/>
</dbReference>
<dbReference type="EC" id="1.21.98.4" evidence="8"/>
<dbReference type="SMART" id="SM00729">
    <property type="entry name" value="Elp3"/>
    <property type="match status" value="1"/>
</dbReference>
<evidence type="ECO:0000256" key="4">
    <source>
        <dbReference type="ARBA" id="ARBA00022905"/>
    </source>
</evidence>
<dbReference type="EMBL" id="RAHH01000048">
    <property type="protein sequence ID" value="RJT32773.1"/>
    <property type="molecule type" value="Genomic_DNA"/>
</dbReference>
<dbReference type="InterPro" id="IPR011843">
    <property type="entry name" value="PQQ_synth_PqqE_bac"/>
</dbReference>
<dbReference type="CDD" id="cd01335">
    <property type="entry name" value="Radical_SAM"/>
    <property type="match status" value="1"/>
</dbReference>
<dbReference type="SUPFAM" id="SSF102114">
    <property type="entry name" value="Radical SAM enzymes"/>
    <property type="match status" value="1"/>
</dbReference>
<keyword evidence="3 8" id="KW-0479">Metal-binding</keyword>
<comment type="subunit">
    <text evidence="8">Interacts with PqqD. The interaction is necessary for activity of PqqE.</text>
</comment>
<evidence type="ECO:0000313" key="10">
    <source>
        <dbReference type="EMBL" id="RJT32773.1"/>
    </source>
</evidence>
<dbReference type="Pfam" id="PF13186">
    <property type="entry name" value="SPASM"/>
    <property type="match status" value="1"/>
</dbReference>
<dbReference type="GO" id="GO:0005506">
    <property type="term" value="F:iron ion binding"/>
    <property type="evidence" value="ECO:0007669"/>
    <property type="project" value="UniProtKB-UniRule"/>
</dbReference>
<evidence type="ECO:0000256" key="8">
    <source>
        <dbReference type="HAMAP-Rule" id="MF_00660"/>
    </source>
</evidence>
<organism evidence="10 11">
    <name type="scientific">Rahnella woolbedingensis</name>
    <dbReference type="NCBI Taxonomy" id="1510574"/>
    <lineage>
        <taxon>Bacteria</taxon>
        <taxon>Pseudomonadati</taxon>
        <taxon>Pseudomonadota</taxon>
        <taxon>Gammaproteobacteria</taxon>
        <taxon>Enterobacterales</taxon>
        <taxon>Yersiniaceae</taxon>
        <taxon>Rahnella</taxon>
    </lineage>
</organism>
<comment type="pathway">
    <text evidence="8">Cofactor biosynthesis; pyrroloquinoline quinone biosynthesis.</text>
</comment>
<evidence type="ECO:0000259" key="9">
    <source>
        <dbReference type="PROSITE" id="PS51918"/>
    </source>
</evidence>
<dbReference type="NCBIfam" id="TIGR02109">
    <property type="entry name" value="PQQ_syn_pqqE"/>
    <property type="match status" value="1"/>
</dbReference>
<evidence type="ECO:0000256" key="6">
    <source>
        <dbReference type="ARBA" id="ARBA00023004"/>
    </source>
</evidence>
<dbReference type="GO" id="GO:1904047">
    <property type="term" value="F:S-adenosyl-L-methionine binding"/>
    <property type="evidence" value="ECO:0007669"/>
    <property type="project" value="UniProtKB-UniRule"/>
</dbReference>
<dbReference type="PIRSF" id="PIRSF037420">
    <property type="entry name" value="PQQ_syn_pqqE"/>
    <property type="match status" value="1"/>
</dbReference>
<keyword evidence="4 8" id="KW-0884">PQQ biosynthesis</keyword>
<keyword evidence="1 8" id="KW-0004">4Fe-4S</keyword>
<keyword evidence="5 8" id="KW-0560">Oxidoreductase</keyword>
<dbReference type="Gene3D" id="3.20.20.70">
    <property type="entry name" value="Aldolase class I"/>
    <property type="match status" value="1"/>
</dbReference>
<dbReference type="GO" id="GO:0018189">
    <property type="term" value="P:pyrroloquinoline quinone biosynthetic process"/>
    <property type="evidence" value="ECO:0007669"/>
    <property type="project" value="UniProtKB-UniRule"/>
</dbReference>
<reference evidence="10 11" key="1">
    <citation type="submission" date="2018-09" db="EMBL/GenBank/DDBJ databases">
        <authorList>
            <person name="Le Fleche-Mateos A."/>
        </authorList>
    </citation>
    <scope>NUCLEOTIDE SEQUENCE [LARGE SCALE GENOMIC DNA]</scope>
    <source>
        <strain evidence="10 11">DSM 27399</strain>
    </source>
</reference>
<feature type="binding site" evidence="8">
    <location>
        <position position="34"/>
    </location>
    <ligand>
        <name>[4Fe-4S] cluster</name>
        <dbReference type="ChEBI" id="CHEBI:49883"/>
        <note>4Fe-4S-S-AdoMet</note>
    </ligand>
</feature>
<comment type="similarity">
    <text evidence="8">Belongs to the radical SAM superfamily. PqqE family.</text>
</comment>